<evidence type="ECO:0000256" key="3">
    <source>
        <dbReference type="ARBA" id="ARBA00022692"/>
    </source>
</evidence>
<evidence type="ECO:0000313" key="11">
    <source>
        <dbReference type="EMBL" id="EYB89612.1"/>
    </source>
</evidence>
<dbReference type="InterPro" id="IPR000276">
    <property type="entry name" value="GPCR_Rhodpsn"/>
</dbReference>
<evidence type="ECO:0000256" key="9">
    <source>
        <dbReference type="SAM" id="Phobius"/>
    </source>
</evidence>
<dbReference type="InterPro" id="IPR000611">
    <property type="entry name" value="NPY_rcpt"/>
</dbReference>
<feature type="transmembrane region" description="Helical" evidence="9">
    <location>
        <begin position="230"/>
        <end position="251"/>
    </location>
</feature>
<dbReference type="AlphaFoldDB" id="A0A016SGV3"/>
<dbReference type="PRINTS" id="PR00237">
    <property type="entry name" value="GPCRRHODOPSN"/>
</dbReference>
<dbReference type="PANTHER" id="PTHR24235:SF1">
    <property type="entry name" value="G-PROTEIN COUPLED RECEPTORS FAMILY 1 PROFILE DOMAIN-CONTAINING PROTEIN"/>
    <property type="match status" value="1"/>
</dbReference>
<sequence length="405" mass="45693">MWLKALLVSDMRPNASGEWTVVECDWFDRMKSMQNNFFWMSQLEGSPIVFLYGIVCTFGALANLVVLFAFIRTSNLRNLRNSFIVNLACSDLLLCVVTAPVTLYTSANVFWPFGNISCKVLASVQAVNTFVSSLTLALIAMDRVLLTTCPVKWRLAATAPIVCYCIVWIVSIVIALPYSLTVRSRKVDSFEPWDDVHTPAMLAVCGRSHPEICVEMQDSWDRAYISKTTFTITVLAIQYLLPLFALAYAYVQIGSTIRRRSKVSRTIDQARRISMQSRNRRALLLLMILVLTYAICWAPMNIHNVLNGFEVISYSQYRYLFCHLVGISSACVNPITYALVNESFRNALHHMFLSFRPCYVTSGDSASSYITNSKPTKVSIRDPYSTKLDSPTKVDELETLGNSML</sequence>
<comment type="subcellular location">
    <subcellularLocation>
        <location evidence="1">Membrane</location>
        <topology evidence="1">Multi-pass membrane protein</topology>
    </subcellularLocation>
</comment>
<evidence type="ECO:0000256" key="7">
    <source>
        <dbReference type="ARBA" id="ARBA00023170"/>
    </source>
</evidence>
<feature type="transmembrane region" description="Helical" evidence="9">
    <location>
        <begin position="282"/>
        <end position="300"/>
    </location>
</feature>
<protein>
    <recommendedName>
        <fullName evidence="10">G-protein coupled receptors family 1 profile domain-containing protein</fullName>
    </recommendedName>
</protein>
<feature type="transmembrane region" description="Helical" evidence="9">
    <location>
        <begin position="83"/>
        <end position="103"/>
    </location>
</feature>
<evidence type="ECO:0000256" key="8">
    <source>
        <dbReference type="ARBA" id="ARBA00023224"/>
    </source>
</evidence>
<dbReference type="OrthoDB" id="9046662at2759"/>
<keyword evidence="3 9" id="KW-0812">Transmembrane</keyword>
<evidence type="ECO:0000256" key="4">
    <source>
        <dbReference type="ARBA" id="ARBA00022989"/>
    </source>
</evidence>
<dbReference type="SUPFAM" id="SSF81321">
    <property type="entry name" value="Family A G protein-coupled receptor-like"/>
    <property type="match status" value="1"/>
</dbReference>
<dbReference type="EMBL" id="JARK01001566">
    <property type="protein sequence ID" value="EYB89612.1"/>
    <property type="molecule type" value="Genomic_DNA"/>
</dbReference>
<dbReference type="Proteomes" id="UP000024635">
    <property type="component" value="Unassembled WGS sequence"/>
</dbReference>
<reference evidence="12" key="1">
    <citation type="journal article" date="2015" name="Nat. Genet.">
        <title>The genome and transcriptome of the zoonotic hookworm Ancylostoma ceylanicum identify infection-specific gene families.</title>
        <authorList>
            <person name="Schwarz E.M."/>
            <person name="Hu Y."/>
            <person name="Antoshechkin I."/>
            <person name="Miller M.M."/>
            <person name="Sternberg P.W."/>
            <person name="Aroian R.V."/>
        </authorList>
    </citation>
    <scope>NUCLEOTIDE SEQUENCE</scope>
    <source>
        <strain evidence="12">HY135</strain>
    </source>
</reference>
<keyword evidence="5" id="KW-0297">G-protein coupled receptor</keyword>
<organism evidence="11 12">
    <name type="scientific">Ancylostoma ceylanicum</name>
    <dbReference type="NCBI Taxonomy" id="53326"/>
    <lineage>
        <taxon>Eukaryota</taxon>
        <taxon>Metazoa</taxon>
        <taxon>Ecdysozoa</taxon>
        <taxon>Nematoda</taxon>
        <taxon>Chromadorea</taxon>
        <taxon>Rhabditida</taxon>
        <taxon>Rhabditina</taxon>
        <taxon>Rhabditomorpha</taxon>
        <taxon>Strongyloidea</taxon>
        <taxon>Ancylostomatidae</taxon>
        <taxon>Ancylostomatinae</taxon>
        <taxon>Ancylostoma</taxon>
    </lineage>
</organism>
<evidence type="ECO:0000256" key="1">
    <source>
        <dbReference type="ARBA" id="ARBA00004141"/>
    </source>
</evidence>
<accession>A0A016SGV3</accession>
<keyword evidence="12" id="KW-1185">Reference proteome</keyword>
<dbReference type="GO" id="GO:0016020">
    <property type="term" value="C:membrane"/>
    <property type="evidence" value="ECO:0007669"/>
    <property type="project" value="UniProtKB-SubCell"/>
</dbReference>
<gene>
    <name evidence="11" type="primary">Acey_s0230.g2987</name>
    <name evidence="11" type="synonym">Acey-npr-12</name>
    <name evidence="11" type="ORF">Y032_0230g2987</name>
</gene>
<evidence type="ECO:0000256" key="5">
    <source>
        <dbReference type="ARBA" id="ARBA00023040"/>
    </source>
</evidence>
<dbReference type="InterPro" id="IPR017452">
    <property type="entry name" value="GPCR_Rhodpsn_7TM"/>
</dbReference>
<dbReference type="GO" id="GO:0004983">
    <property type="term" value="F:neuropeptide Y receptor activity"/>
    <property type="evidence" value="ECO:0007669"/>
    <property type="project" value="InterPro"/>
</dbReference>
<dbReference type="PRINTS" id="PR01012">
    <property type="entry name" value="NRPEPTIDEYR"/>
</dbReference>
<evidence type="ECO:0000313" key="12">
    <source>
        <dbReference type="Proteomes" id="UP000024635"/>
    </source>
</evidence>
<keyword evidence="7" id="KW-0675">Receptor</keyword>
<dbReference type="Gene3D" id="1.20.1070.10">
    <property type="entry name" value="Rhodopsin 7-helix transmembrane proteins"/>
    <property type="match status" value="1"/>
</dbReference>
<feature type="transmembrane region" description="Helical" evidence="9">
    <location>
        <begin position="153"/>
        <end position="178"/>
    </location>
</feature>
<dbReference type="STRING" id="53326.A0A016SGV3"/>
<proteinExistence type="inferred from homology"/>
<feature type="domain" description="G-protein coupled receptors family 1 profile" evidence="10">
    <location>
        <begin position="62"/>
        <end position="337"/>
    </location>
</feature>
<keyword evidence="8" id="KW-0807">Transducer</keyword>
<evidence type="ECO:0000259" key="10">
    <source>
        <dbReference type="PROSITE" id="PS50262"/>
    </source>
</evidence>
<keyword evidence="6 9" id="KW-0472">Membrane</keyword>
<evidence type="ECO:0000256" key="6">
    <source>
        <dbReference type="ARBA" id="ARBA00023136"/>
    </source>
</evidence>
<dbReference type="PANTHER" id="PTHR24235">
    <property type="entry name" value="NEUROPEPTIDE Y RECEPTOR"/>
    <property type="match status" value="1"/>
</dbReference>
<feature type="transmembrane region" description="Helical" evidence="9">
    <location>
        <begin position="320"/>
        <end position="340"/>
    </location>
</feature>
<dbReference type="Pfam" id="PF00001">
    <property type="entry name" value="7tm_1"/>
    <property type="match status" value="1"/>
</dbReference>
<dbReference type="SMART" id="SM01381">
    <property type="entry name" value="7TM_GPCR_Srsx"/>
    <property type="match status" value="1"/>
</dbReference>
<comment type="similarity">
    <text evidence="2">Belongs to the G-protein coupled receptor 1 family.</text>
</comment>
<evidence type="ECO:0000256" key="2">
    <source>
        <dbReference type="ARBA" id="ARBA00010663"/>
    </source>
</evidence>
<feature type="transmembrane region" description="Helical" evidence="9">
    <location>
        <begin position="123"/>
        <end position="141"/>
    </location>
</feature>
<keyword evidence="4 9" id="KW-1133">Transmembrane helix</keyword>
<dbReference type="CDD" id="cd15203">
    <property type="entry name" value="7tmA_NPYR-like"/>
    <property type="match status" value="1"/>
</dbReference>
<name>A0A016SGV3_9BILA</name>
<dbReference type="PROSITE" id="PS50262">
    <property type="entry name" value="G_PROTEIN_RECEP_F1_2"/>
    <property type="match status" value="1"/>
</dbReference>
<feature type="transmembrane region" description="Helical" evidence="9">
    <location>
        <begin position="49"/>
        <end position="71"/>
    </location>
</feature>
<comment type="caution">
    <text evidence="11">The sequence shown here is derived from an EMBL/GenBank/DDBJ whole genome shotgun (WGS) entry which is preliminary data.</text>
</comment>